<name>A0A016T9Y4_9BILA</name>
<evidence type="ECO:0000313" key="1">
    <source>
        <dbReference type="EMBL" id="EYB99788.1"/>
    </source>
</evidence>
<sequence>MTELYSFNYLVFKDAQGVHKILFKRKMLYVTLISLKCRAFRRLLPLETLSEPCYHNVCLSLCVANNIRSN</sequence>
<protein>
    <submittedName>
        <fullName evidence="1">Uncharacterized protein</fullName>
    </submittedName>
</protein>
<gene>
    <name evidence="1" type="primary">Acey_s0120.g940</name>
    <name evidence="1" type="ORF">Y032_0120g940</name>
</gene>
<dbReference type="EMBL" id="JARK01001456">
    <property type="protein sequence ID" value="EYB99788.1"/>
    <property type="molecule type" value="Genomic_DNA"/>
</dbReference>
<organism evidence="1 2">
    <name type="scientific">Ancylostoma ceylanicum</name>
    <dbReference type="NCBI Taxonomy" id="53326"/>
    <lineage>
        <taxon>Eukaryota</taxon>
        <taxon>Metazoa</taxon>
        <taxon>Ecdysozoa</taxon>
        <taxon>Nematoda</taxon>
        <taxon>Chromadorea</taxon>
        <taxon>Rhabditida</taxon>
        <taxon>Rhabditina</taxon>
        <taxon>Rhabditomorpha</taxon>
        <taxon>Strongyloidea</taxon>
        <taxon>Ancylostomatidae</taxon>
        <taxon>Ancylostomatinae</taxon>
        <taxon>Ancylostoma</taxon>
    </lineage>
</organism>
<dbReference type="AlphaFoldDB" id="A0A016T9Y4"/>
<accession>A0A016T9Y4</accession>
<keyword evidence="2" id="KW-1185">Reference proteome</keyword>
<comment type="caution">
    <text evidence="1">The sequence shown here is derived from an EMBL/GenBank/DDBJ whole genome shotgun (WGS) entry which is preliminary data.</text>
</comment>
<dbReference type="Proteomes" id="UP000024635">
    <property type="component" value="Unassembled WGS sequence"/>
</dbReference>
<proteinExistence type="predicted"/>
<evidence type="ECO:0000313" key="2">
    <source>
        <dbReference type="Proteomes" id="UP000024635"/>
    </source>
</evidence>
<reference evidence="2" key="1">
    <citation type="journal article" date="2015" name="Nat. Genet.">
        <title>The genome and transcriptome of the zoonotic hookworm Ancylostoma ceylanicum identify infection-specific gene families.</title>
        <authorList>
            <person name="Schwarz E.M."/>
            <person name="Hu Y."/>
            <person name="Antoshechkin I."/>
            <person name="Miller M.M."/>
            <person name="Sternberg P.W."/>
            <person name="Aroian R.V."/>
        </authorList>
    </citation>
    <scope>NUCLEOTIDE SEQUENCE</scope>
    <source>
        <strain evidence="2">HY135</strain>
    </source>
</reference>